<reference evidence="2 3" key="1">
    <citation type="journal article" date="2013" name="Genome Announc.">
        <title>Draft Genome Sequence of Aeromonas molluscorum Strain 848TT, Isolated from Bivalve Molluscs.</title>
        <authorList>
            <person name="Spataro N."/>
            <person name="Farfan M."/>
            <person name="Albarral V."/>
            <person name="Sanglas A."/>
            <person name="Loren J.G."/>
            <person name="Fuste M.C."/>
            <person name="Bosch E."/>
        </authorList>
    </citation>
    <scope>NUCLEOTIDE SEQUENCE [LARGE SCALE GENOMIC DNA]</scope>
    <source>
        <strain evidence="2 3">848</strain>
    </source>
</reference>
<keyword evidence="3" id="KW-1185">Reference proteome</keyword>
<dbReference type="Proteomes" id="UP000013526">
    <property type="component" value="Unassembled WGS sequence"/>
</dbReference>
<organism evidence="2 3">
    <name type="scientific">Aeromonas molluscorum 848</name>
    <dbReference type="NCBI Taxonomy" id="1268236"/>
    <lineage>
        <taxon>Bacteria</taxon>
        <taxon>Pseudomonadati</taxon>
        <taxon>Pseudomonadota</taxon>
        <taxon>Gammaproteobacteria</taxon>
        <taxon>Aeromonadales</taxon>
        <taxon>Aeromonadaceae</taxon>
        <taxon>Aeromonas</taxon>
    </lineage>
</organism>
<name>R1GVM2_9GAMM</name>
<dbReference type="PATRIC" id="fig|1268236.3.peg.1555"/>
<feature type="signal peptide" evidence="1">
    <location>
        <begin position="1"/>
        <end position="26"/>
    </location>
</feature>
<sequence length="234" mass="26714">MSKTPLPLAALMMGLLLPLATLSAEARTADAPDLAARIQYQDRTTSADGVIRESSWQERWQRRGSQVWSERLIPITVARAYHQQHDGQPGHKHFTHQMAARWVSLDEGGTVQLHYADSYHKQLVSVPPEEYGQVAFTPNWAKVRFLIDPELLATMDLLEEDAPAGARWYEHKTAHERTRILWSEQLQVPLQVESGSLDGYRSYKMALTPAKLSPRAPWLVLADYQPRDIRDFFD</sequence>
<accession>R1GVM2</accession>
<dbReference type="EMBL" id="AQGQ01000036">
    <property type="protein sequence ID" value="EOD55640.1"/>
    <property type="molecule type" value="Genomic_DNA"/>
</dbReference>
<evidence type="ECO:0000313" key="3">
    <source>
        <dbReference type="Proteomes" id="UP000013526"/>
    </source>
</evidence>
<keyword evidence="1" id="KW-0732">Signal</keyword>
<evidence type="ECO:0000313" key="2">
    <source>
        <dbReference type="EMBL" id="EOD55640.1"/>
    </source>
</evidence>
<feature type="chain" id="PRO_5004351834" evidence="1">
    <location>
        <begin position="27"/>
        <end position="234"/>
    </location>
</feature>
<dbReference type="AlphaFoldDB" id="R1GVM2"/>
<protein>
    <submittedName>
        <fullName evidence="2">Uncharacterized protein</fullName>
    </submittedName>
</protein>
<proteinExistence type="predicted"/>
<evidence type="ECO:0000256" key="1">
    <source>
        <dbReference type="SAM" id="SignalP"/>
    </source>
</evidence>
<gene>
    <name evidence="2" type="ORF">G113_07840</name>
</gene>
<comment type="caution">
    <text evidence="2">The sequence shown here is derived from an EMBL/GenBank/DDBJ whole genome shotgun (WGS) entry which is preliminary data.</text>
</comment>